<feature type="region of interest" description="Disordered" evidence="1">
    <location>
        <begin position="23"/>
        <end position="109"/>
    </location>
</feature>
<evidence type="ECO:0000256" key="1">
    <source>
        <dbReference type="SAM" id="MobiDB-lite"/>
    </source>
</evidence>
<dbReference type="PROSITE" id="PS51257">
    <property type="entry name" value="PROKAR_LIPOPROTEIN"/>
    <property type="match status" value="1"/>
</dbReference>
<evidence type="ECO:0000313" key="3">
    <source>
        <dbReference type="Proteomes" id="UP000659698"/>
    </source>
</evidence>
<protein>
    <recommendedName>
        <fullName evidence="4">Lipoprotein</fullName>
    </recommendedName>
</protein>
<accession>A0ABR6VPI3</accession>
<feature type="compositionally biased region" description="Polar residues" evidence="1">
    <location>
        <begin position="51"/>
        <end position="77"/>
    </location>
</feature>
<dbReference type="RefSeq" id="WP_186633334.1">
    <property type="nucleotide sequence ID" value="NZ_JACOAF010000009.1"/>
</dbReference>
<gene>
    <name evidence="2" type="ORF">H7U12_04080</name>
</gene>
<keyword evidence="3" id="KW-1185">Reference proteome</keyword>
<sequence>MKKGRKTSGVILCTVGFWATACTSSRDSPALETPEPQRTYRATPTVRDMNEQSSQVNQKKNIEDSNPNAPGTNTPAVRSQKILPGRQPVAPDTIRRPPMPPTVGTTTGQ</sequence>
<organism evidence="2 3">
    <name type="scientific">Rufibacter sediminis</name>
    <dbReference type="NCBI Taxonomy" id="2762756"/>
    <lineage>
        <taxon>Bacteria</taxon>
        <taxon>Pseudomonadati</taxon>
        <taxon>Bacteroidota</taxon>
        <taxon>Cytophagia</taxon>
        <taxon>Cytophagales</taxon>
        <taxon>Hymenobacteraceae</taxon>
        <taxon>Rufibacter</taxon>
    </lineage>
</organism>
<evidence type="ECO:0000313" key="2">
    <source>
        <dbReference type="EMBL" id="MBC3538845.1"/>
    </source>
</evidence>
<dbReference type="Proteomes" id="UP000659698">
    <property type="component" value="Unassembled WGS sequence"/>
</dbReference>
<name>A0ABR6VPI3_9BACT</name>
<evidence type="ECO:0008006" key="4">
    <source>
        <dbReference type="Google" id="ProtNLM"/>
    </source>
</evidence>
<comment type="caution">
    <text evidence="2">The sequence shown here is derived from an EMBL/GenBank/DDBJ whole genome shotgun (WGS) entry which is preliminary data.</text>
</comment>
<proteinExistence type="predicted"/>
<dbReference type="EMBL" id="JACOAF010000009">
    <property type="protein sequence ID" value="MBC3538845.1"/>
    <property type="molecule type" value="Genomic_DNA"/>
</dbReference>
<reference evidence="2 3" key="1">
    <citation type="journal article" date="2019" name="Int. J. Syst. Evol. Microbiol.">
        <title>Rufibacter sediminis sp. nov., isolated from freshwater lake sediment.</title>
        <authorList>
            <person name="Qu J.H."/>
            <person name="Zhang L.J."/>
            <person name="Fu Y.H."/>
            <person name="Li H.F."/>
        </authorList>
    </citation>
    <scope>NUCLEOTIDE SEQUENCE [LARGE SCALE GENOMIC DNA]</scope>
    <source>
        <strain evidence="2 3">H-1</strain>
    </source>
</reference>